<keyword evidence="2" id="KW-1185">Reference proteome</keyword>
<evidence type="ECO:0000313" key="2">
    <source>
        <dbReference type="Proteomes" id="UP001163321"/>
    </source>
</evidence>
<comment type="caution">
    <text evidence="1">The sequence shown here is derived from an EMBL/GenBank/DDBJ whole genome shotgun (WGS) entry which is preliminary data.</text>
</comment>
<gene>
    <name evidence="1" type="ORF">PsorP6_012604</name>
</gene>
<accession>A0ACC0WFV7</accession>
<evidence type="ECO:0000313" key="1">
    <source>
        <dbReference type="EMBL" id="KAI9917632.1"/>
    </source>
</evidence>
<protein>
    <submittedName>
        <fullName evidence="1">Uncharacterized protein</fullName>
    </submittedName>
</protein>
<organism evidence="1 2">
    <name type="scientific">Peronosclerospora sorghi</name>
    <dbReference type="NCBI Taxonomy" id="230839"/>
    <lineage>
        <taxon>Eukaryota</taxon>
        <taxon>Sar</taxon>
        <taxon>Stramenopiles</taxon>
        <taxon>Oomycota</taxon>
        <taxon>Peronosporomycetes</taxon>
        <taxon>Peronosporales</taxon>
        <taxon>Peronosporaceae</taxon>
        <taxon>Peronosclerospora</taxon>
    </lineage>
</organism>
<reference evidence="1 2" key="1">
    <citation type="journal article" date="2022" name="bioRxiv">
        <title>The genome of the oomycete Peronosclerospora sorghi, a cosmopolitan pathogen of maize and sorghum, is inflated with dispersed pseudogenes.</title>
        <authorList>
            <person name="Fletcher K."/>
            <person name="Martin F."/>
            <person name="Isakeit T."/>
            <person name="Cavanaugh K."/>
            <person name="Magill C."/>
            <person name="Michelmore R."/>
        </authorList>
    </citation>
    <scope>NUCLEOTIDE SEQUENCE [LARGE SCALE GENOMIC DNA]</scope>
    <source>
        <strain evidence="1">P6</strain>
    </source>
</reference>
<sequence length="104" mass="11602">MRKPVLAADGVAETTFKQQSSFFVKYAKKTVGVCKMPSAKWEVARIGFYISIADILYYVALIVVPVIATYIYAQPDCINFIINRVRMALPCLTKLGLLGHILCL</sequence>
<dbReference type="Proteomes" id="UP001163321">
    <property type="component" value="Chromosome 13"/>
</dbReference>
<dbReference type="EMBL" id="CM047592">
    <property type="protein sequence ID" value="KAI9917632.1"/>
    <property type="molecule type" value="Genomic_DNA"/>
</dbReference>
<proteinExistence type="predicted"/>
<name>A0ACC0WFV7_9STRA</name>